<evidence type="ECO:0000256" key="4">
    <source>
        <dbReference type="ARBA" id="ARBA00023157"/>
    </source>
</evidence>
<feature type="site" description="Contributes to redox potential value" evidence="8">
    <location>
        <position position="35"/>
    </location>
</feature>
<evidence type="ECO:0000256" key="2">
    <source>
        <dbReference type="ARBA" id="ARBA00022448"/>
    </source>
</evidence>
<dbReference type="NCBIfam" id="TIGR01068">
    <property type="entry name" value="thioredoxin"/>
    <property type="match status" value="1"/>
</dbReference>
<dbReference type="AlphaFoldDB" id="A0A1G2PVY6"/>
<gene>
    <name evidence="11" type="ORF">A3A97_01895</name>
</gene>
<comment type="caution">
    <text evidence="11">The sequence shown here is derived from an EMBL/GenBank/DDBJ whole genome shotgun (WGS) entry which is preliminary data.</text>
</comment>
<dbReference type="GO" id="GO:0005829">
    <property type="term" value="C:cytosol"/>
    <property type="evidence" value="ECO:0007669"/>
    <property type="project" value="TreeGrafter"/>
</dbReference>
<keyword evidence="4 9" id="KW-1015">Disulfide bond</keyword>
<keyword evidence="5 9" id="KW-0676">Redox-active center</keyword>
<dbReference type="GO" id="GO:0015035">
    <property type="term" value="F:protein-disulfide reductase activity"/>
    <property type="evidence" value="ECO:0007669"/>
    <property type="project" value="UniProtKB-UniRule"/>
</dbReference>
<keyword evidence="2" id="KW-0813">Transport</keyword>
<reference evidence="11 12" key="1">
    <citation type="journal article" date="2016" name="Nat. Commun.">
        <title>Thousands of microbial genomes shed light on interconnected biogeochemical processes in an aquifer system.</title>
        <authorList>
            <person name="Anantharaman K."/>
            <person name="Brown C.T."/>
            <person name="Hug L.A."/>
            <person name="Sharon I."/>
            <person name="Castelle C.J."/>
            <person name="Probst A.J."/>
            <person name="Thomas B.C."/>
            <person name="Singh A."/>
            <person name="Wilkins M.J."/>
            <person name="Karaoz U."/>
            <person name="Brodie E.L."/>
            <person name="Williams K.H."/>
            <person name="Hubbard S.S."/>
            <person name="Banfield J.F."/>
        </authorList>
    </citation>
    <scope>NUCLEOTIDE SEQUENCE [LARGE SCALE GENOMIC DNA]</scope>
</reference>
<dbReference type="EMBL" id="MHSW01000016">
    <property type="protein sequence ID" value="OHA51929.1"/>
    <property type="molecule type" value="Genomic_DNA"/>
</dbReference>
<dbReference type="PROSITE" id="PS51352">
    <property type="entry name" value="THIOREDOXIN_2"/>
    <property type="match status" value="1"/>
</dbReference>
<proteinExistence type="inferred from homology"/>
<evidence type="ECO:0000259" key="10">
    <source>
        <dbReference type="PROSITE" id="PS51352"/>
    </source>
</evidence>
<accession>A0A1G2PVY6</accession>
<dbReference type="InterPro" id="IPR013766">
    <property type="entry name" value="Thioredoxin_domain"/>
</dbReference>
<evidence type="ECO:0000256" key="8">
    <source>
        <dbReference type="PIRSR" id="PIRSR000077-1"/>
    </source>
</evidence>
<dbReference type="InterPro" id="IPR005746">
    <property type="entry name" value="Thioredoxin"/>
</dbReference>
<sequence length="109" mass="12362">MSKNTVEVTNATFEQKVLKSKLPVIVDFWAEWCGPCHAMISIVEELALEYKEKVKFAKLNVDENMATAQVYTVMSIPTFILFKEGQPVKRFVGARSITAFKQEIEGCIK</sequence>
<dbReference type="PRINTS" id="PR00421">
    <property type="entry name" value="THIOREDOXIN"/>
</dbReference>
<evidence type="ECO:0000256" key="6">
    <source>
        <dbReference type="NCBIfam" id="TIGR01068"/>
    </source>
</evidence>
<keyword evidence="3" id="KW-0249">Electron transport</keyword>
<feature type="active site" description="Nucleophile" evidence="8">
    <location>
        <position position="36"/>
    </location>
</feature>
<feature type="site" description="Deprotonates C-terminal active site Cys" evidence="8">
    <location>
        <position position="27"/>
    </location>
</feature>
<feature type="site" description="Contributes to redox potential value" evidence="8">
    <location>
        <position position="34"/>
    </location>
</feature>
<evidence type="ECO:0000313" key="12">
    <source>
        <dbReference type="Proteomes" id="UP000176951"/>
    </source>
</evidence>
<dbReference type="InterPro" id="IPR017937">
    <property type="entry name" value="Thioredoxin_CS"/>
</dbReference>
<evidence type="ECO:0000256" key="3">
    <source>
        <dbReference type="ARBA" id="ARBA00022982"/>
    </source>
</evidence>
<feature type="active site" description="Nucleophile" evidence="8">
    <location>
        <position position="33"/>
    </location>
</feature>
<dbReference type="Proteomes" id="UP000176951">
    <property type="component" value="Unassembled WGS sequence"/>
</dbReference>
<dbReference type="InterPro" id="IPR036249">
    <property type="entry name" value="Thioredoxin-like_sf"/>
</dbReference>
<evidence type="ECO:0000313" key="11">
    <source>
        <dbReference type="EMBL" id="OHA51929.1"/>
    </source>
</evidence>
<dbReference type="GO" id="GO:0045454">
    <property type="term" value="P:cell redox homeostasis"/>
    <property type="evidence" value="ECO:0007669"/>
    <property type="project" value="TreeGrafter"/>
</dbReference>
<evidence type="ECO:0000256" key="7">
    <source>
        <dbReference type="PIRNR" id="PIRNR000077"/>
    </source>
</evidence>
<dbReference type="SUPFAM" id="SSF52833">
    <property type="entry name" value="Thioredoxin-like"/>
    <property type="match status" value="1"/>
</dbReference>
<comment type="similarity">
    <text evidence="1 7">Belongs to the thioredoxin family.</text>
</comment>
<dbReference type="Pfam" id="PF00085">
    <property type="entry name" value="Thioredoxin"/>
    <property type="match status" value="1"/>
</dbReference>
<dbReference type="PANTHER" id="PTHR45663">
    <property type="entry name" value="GEO12009P1"/>
    <property type="match status" value="1"/>
</dbReference>
<organism evidence="11 12">
    <name type="scientific">Candidatus Terrybacteria bacterium RIFCSPLOWO2_01_FULL_40_23</name>
    <dbReference type="NCBI Taxonomy" id="1802366"/>
    <lineage>
        <taxon>Bacteria</taxon>
        <taxon>Candidatus Terryibacteriota</taxon>
    </lineage>
</organism>
<evidence type="ECO:0000256" key="5">
    <source>
        <dbReference type="ARBA" id="ARBA00023284"/>
    </source>
</evidence>
<dbReference type="CDD" id="cd02947">
    <property type="entry name" value="TRX_family"/>
    <property type="match status" value="1"/>
</dbReference>
<feature type="disulfide bond" description="Redox-active" evidence="9">
    <location>
        <begin position="33"/>
        <end position="36"/>
    </location>
</feature>
<dbReference type="PROSITE" id="PS00194">
    <property type="entry name" value="THIOREDOXIN_1"/>
    <property type="match status" value="1"/>
</dbReference>
<name>A0A1G2PVY6_9BACT</name>
<protein>
    <recommendedName>
        <fullName evidence="6 7">Thioredoxin</fullName>
    </recommendedName>
</protein>
<evidence type="ECO:0000256" key="1">
    <source>
        <dbReference type="ARBA" id="ARBA00008987"/>
    </source>
</evidence>
<dbReference type="FunFam" id="3.40.30.10:FF:000001">
    <property type="entry name" value="Thioredoxin"/>
    <property type="match status" value="1"/>
</dbReference>
<dbReference type="Gene3D" id="3.40.30.10">
    <property type="entry name" value="Glutaredoxin"/>
    <property type="match status" value="1"/>
</dbReference>
<dbReference type="PIRSF" id="PIRSF000077">
    <property type="entry name" value="Thioredoxin"/>
    <property type="match status" value="1"/>
</dbReference>
<evidence type="ECO:0000256" key="9">
    <source>
        <dbReference type="PIRSR" id="PIRSR000077-4"/>
    </source>
</evidence>
<feature type="domain" description="Thioredoxin" evidence="10">
    <location>
        <begin position="1"/>
        <end position="109"/>
    </location>
</feature>
<dbReference type="PANTHER" id="PTHR45663:SF11">
    <property type="entry name" value="GEO12009P1"/>
    <property type="match status" value="1"/>
</dbReference>